<evidence type="ECO:0000256" key="1">
    <source>
        <dbReference type="ARBA" id="ARBA00022729"/>
    </source>
</evidence>
<dbReference type="NCBIfam" id="TIGR04183">
    <property type="entry name" value="Por_Secre_tail"/>
    <property type="match status" value="1"/>
</dbReference>
<dbReference type="Gene3D" id="2.60.40.1220">
    <property type="match status" value="1"/>
</dbReference>
<evidence type="ECO:0000313" key="4">
    <source>
        <dbReference type="Proteomes" id="UP000555003"/>
    </source>
</evidence>
<reference evidence="3 4" key="1">
    <citation type="submission" date="2020-08" db="EMBL/GenBank/DDBJ databases">
        <title>Genomic Encyclopedia of Type Strains, Phase IV (KMG-IV): sequencing the most valuable type-strain genomes for metagenomic binning, comparative biology and taxonomic classification.</title>
        <authorList>
            <person name="Goeker M."/>
        </authorList>
    </citation>
    <scope>NUCLEOTIDE SEQUENCE [LARGE SCALE GENOMIC DNA]</scope>
    <source>
        <strain evidence="3 4">DSM 100397</strain>
    </source>
</reference>
<dbReference type="InterPro" id="IPR014755">
    <property type="entry name" value="Cu-Rt/internalin_Ig-like"/>
</dbReference>
<keyword evidence="1" id="KW-0732">Signal</keyword>
<gene>
    <name evidence="3" type="ORF">GGR22_001172</name>
</gene>
<keyword evidence="4" id="KW-1185">Reference proteome</keyword>
<feature type="domain" description="Ig-like" evidence="2">
    <location>
        <begin position="216"/>
        <end position="290"/>
    </location>
</feature>
<accession>A0ABR6DMX8</accession>
<evidence type="ECO:0000313" key="3">
    <source>
        <dbReference type="EMBL" id="MBA9073046.1"/>
    </source>
</evidence>
<dbReference type="InterPro" id="IPR056600">
    <property type="entry name" value="GBD_T9SS_assoc"/>
</dbReference>
<dbReference type="Gene3D" id="2.60.40.10">
    <property type="entry name" value="Immunoglobulins"/>
    <property type="match status" value="1"/>
</dbReference>
<dbReference type="InterPro" id="IPR013783">
    <property type="entry name" value="Ig-like_fold"/>
</dbReference>
<comment type="caution">
    <text evidence="3">The sequence shown here is derived from an EMBL/GenBank/DDBJ whole genome shotgun (WGS) entry which is preliminary data.</text>
</comment>
<protein>
    <recommendedName>
        <fullName evidence="2">Ig-like domain-containing protein</fullName>
    </recommendedName>
</protein>
<evidence type="ECO:0000259" key="2">
    <source>
        <dbReference type="PROSITE" id="PS50835"/>
    </source>
</evidence>
<dbReference type="EMBL" id="JACJIS010000001">
    <property type="protein sequence ID" value="MBA9073046.1"/>
    <property type="molecule type" value="Genomic_DNA"/>
</dbReference>
<dbReference type="Gene3D" id="2.60.120.380">
    <property type="match status" value="1"/>
</dbReference>
<name>A0ABR6DMX8_9FLAO</name>
<sequence>MAISVSRATTGWTMYFAMEIYEDSCTGNRFKCITSDMNSVGYYNTDFVVGRTYYVRVLNASATIHTLGFNICLQALPKPANDTCANAALLAPNSTCTNTFGTFSGALQDGAAPSCAPGSSQDVWYKFTATGQTMSVNIARISTGWTMYFALEIYEESCTGNRLQCTPYNTDGISYSSSNFVVGRTYYVRVLNASATIHTLSFAICLIGPPPVACTPSVAINASATSICQGQSVVFTATPTNGGTAPSYQWKVNGNNVGTNSPSYTSTTLANGSSVTCVMTSNASCASPLTGTSNAVVMNVSAPVVPAFTQVAPICSGGSFTLPATSNNGITGTWSPGMNTAATTTYTFTPNTGQCASTATMTVTVTSINTATSVQGSTITAAATGAAYQWINCANNQPINGATNASYTASGNGSYAVIVTQNGCSATSNCVQITNLDVDTFEQNRLKIYPNPATHQLFIQLNEATEIVIVDMTGKTIQQESLKAGNNAVDVSSLASGMYFIKSVSGANAKFVKK</sequence>
<dbReference type="Proteomes" id="UP000555003">
    <property type="component" value="Unassembled WGS sequence"/>
</dbReference>
<dbReference type="PROSITE" id="PS50835">
    <property type="entry name" value="IG_LIKE"/>
    <property type="match status" value="1"/>
</dbReference>
<dbReference type="Pfam" id="PF18962">
    <property type="entry name" value="Por_Secre_tail"/>
    <property type="match status" value="1"/>
</dbReference>
<organism evidence="3 4">
    <name type="scientific">Flavobacterium gossypii</name>
    <dbReference type="NCBI Taxonomy" id="1646119"/>
    <lineage>
        <taxon>Bacteria</taxon>
        <taxon>Pseudomonadati</taxon>
        <taxon>Bacteroidota</taxon>
        <taxon>Flavobacteriia</taxon>
        <taxon>Flavobacteriales</taxon>
        <taxon>Flavobacteriaceae</taxon>
        <taxon>Flavobacterium</taxon>
    </lineage>
</organism>
<proteinExistence type="predicted"/>
<dbReference type="InterPro" id="IPR026444">
    <property type="entry name" value="Secre_tail"/>
</dbReference>
<dbReference type="Pfam" id="PF23759">
    <property type="entry name" value="GBD_T9SS_assoc"/>
    <property type="match status" value="1"/>
</dbReference>
<dbReference type="InterPro" id="IPR007110">
    <property type="entry name" value="Ig-like_dom"/>
</dbReference>